<protein>
    <submittedName>
        <fullName evidence="1">Glycosyltransferase involved in cell wall biosynthesis</fullName>
    </submittedName>
</protein>
<organism evidence="1 2">
    <name type="scientific">Kineosporia succinea</name>
    <dbReference type="NCBI Taxonomy" id="84632"/>
    <lineage>
        <taxon>Bacteria</taxon>
        <taxon>Bacillati</taxon>
        <taxon>Actinomycetota</taxon>
        <taxon>Actinomycetes</taxon>
        <taxon>Kineosporiales</taxon>
        <taxon>Kineosporiaceae</taxon>
        <taxon>Kineosporia</taxon>
    </lineage>
</organism>
<sequence>MSVLDAVGGSVTPGAGGSVMHLVVGPERHGVVIFARWLARETAGAGPVTHLNYTEALFGPDTTSAAQAFAELVGGLAGRVTVTLHDLPDPGDEPGRYRRRAAGFRRVVEAVDGVCVSSEHEHRRLTALLGDAAGRVPVQVIPLPIAAAEVVPPVRRPRPDGRVAVFGYIYPGKGHAELLGEMAGLPGDIGVVALGRAADGHDDLVRNLHGDRPFEVTGYLPDADLGRRLREVAVPVVPAPSVSASGSLNTWIAAGRRPLVVDSDYGREFATDCPHLVSLYRPGRLGEAIRAALDDPARTWLDRPPPAARCEAAVAGAYRAFFARIAAS</sequence>
<accession>A0ABT9PET6</accession>
<dbReference type="RefSeq" id="WP_307250775.1">
    <property type="nucleotide sequence ID" value="NZ_JAUSQZ010000001.1"/>
</dbReference>
<comment type="caution">
    <text evidence="1">The sequence shown here is derived from an EMBL/GenBank/DDBJ whole genome shotgun (WGS) entry which is preliminary data.</text>
</comment>
<gene>
    <name evidence="1" type="ORF">J2S57_006968</name>
</gene>
<dbReference type="EMBL" id="JAUSQZ010000001">
    <property type="protein sequence ID" value="MDP9831219.1"/>
    <property type="molecule type" value="Genomic_DNA"/>
</dbReference>
<dbReference type="SUPFAM" id="SSF53756">
    <property type="entry name" value="UDP-Glycosyltransferase/glycogen phosphorylase"/>
    <property type="match status" value="1"/>
</dbReference>
<keyword evidence="2" id="KW-1185">Reference proteome</keyword>
<proteinExistence type="predicted"/>
<evidence type="ECO:0000313" key="2">
    <source>
        <dbReference type="Proteomes" id="UP001235712"/>
    </source>
</evidence>
<name>A0ABT9PET6_9ACTN</name>
<dbReference type="Gene3D" id="3.40.50.2000">
    <property type="entry name" value="Glycogen Phosphorylase B"/>
    <property type="match status" value="1"/>
</dbReference>
<dbReference type="Proteomes" id="UP001235712">
    <property type="component" value="Unassembled WGS sequence"/>
</dbReference>
<evidence type="ECO:0000313" key="1">
    <source>
        <dbReference type="EMBL" id="MDP9831219.1"/>
    </source>
</evidence>
<reference evidence="1 2" key="1">
    <citation type="submission" date="2023-07" db="EMBL/GenBank/DDBJ databases">
        <title>Sequencing the genomes of 1000 actinobacteria strains.</title>
        <authorList>
            <person name="Klenk H.-P."/>
        </authorList>
    </citation>
    <scope>NUCLEOTIDE SEQUENCE [LARGE SCALE GENOMIC DNA]</scope>
    <source>
        <strain evidence="1 2">DSM 44388</strain>
    </source>
</reference>